<dbReference type="AlphaFoldDB" id="A0A9W4GAH0"/>
<dbReference type="KEGG" id="ppsu:NO713_05562"/>
<dbReference type="Proteomes" id="UP001153719">
    <property type="component" value="Chromosome"/>
</dbReference>
<reference evidence="1" key="1">
    <citation type="submission" date="2020-09" db="EMBL/GenBank/DDBJ databases">
        <authorList>
            <person name="Blom J."/>
        </authorList>
    </citation>
    <scope>NUCLEOTIDE SEQUENCE</scope>
    <source>
        <strain evidence="1">No.713</strain>
    </source>
</reference>
<sequence length="39" mass="4494">MIMSFMTDLLTEGFKKSQSLPDYLQDELAAQLIEDIEND</sequence>
<organism evidence="1 2">
    <name type="scientific">Planktothrix pseudagardhii</name>
    <dbReference type="NCBI Taxonomy" id="132604"/>
    <lineage>
        <taxon>Bacteria</taxon>
        <taxon>Bacillati</taxon>
        <taxon>Cyanobacteriota</taxon>
        <taxon>Cyanophyceae</taxon>
        <taxon>Oscillatoriophycideae</taxon>
        <taxon>Oscillatoriales</taxon>
        <taxon>Microcoleaceae</taxon>
        <taxon>Planktothrix</taxon>
    </lineage>
</organism>
<accession>A0A9W4GAH0</accession>
<protein>
    <submittedName>
        <fullName evidence="1">Uncharacterized protein</fullName>
    </submittedName>
</protein>
<gene>
    <name evidence="1" type="ORF">NO713_05562</name>
</gene>
<evidence type="ECO:0000313" key="2">
    <source>
        <dbReference type="Proteomes" id="UP001153719"/>
    </source>
</evidence>
<name>A0A9W4GAH0_9CYAN</name>
<dbReference type="EMBL" id="LR882967">
    <property type="protein sequence ID" value="CAD5986165.1"/>
    <property type="molecule type" value="Genomic_DNA"/>
</dbReference>
<evidence type="ECO:0000313" key="1">
    <source>
        <dbReference type="EMBL" id="CAD5986165.1"/>
    </source>
</evidence>
<proteinExistence type="predicted"/>
<keyword evidence="2" id="KW-1185">Reference proteome</keyword>